<feature type="compositionally biased region" description="Polar residues" evidence="1">
    <location>
        <begin position="137"/>
        <end position="149"/>
    </location>
</feature>
<protein>
    <submittedName>
        <fullName evidence="3">Uncharacterized protein</fullName>
    </submittedName>
</protein>
<feature type="transmembrane region" description="Helical" evidence="2">
    <location>
        <begin position="53"/>
        <end position="77"/>
    </location>
</feature>
<feature type="compositionally biased region" description="Polar residues" evidence="1">
    <location>
        <begin position="317"/>
        <end position="330"/>
    </location>
</feature>
<dbReference type="EMBL" id="CABIJS010000666">
    <property type="protein sequence ID" value="VUZ54982.1"/>
    <property type="molecule type" value="Genomic_DNA"/>
</dbReference>
<feature type="compositionally biased region" description="Polar residues" evidence="1">
    <location>
        <begin position="377"/>
        <end position="389"/>
    </location>
</feature>
<proteinExistence type="predicted"/>
<dbReference type="Gene3D" id="1.20.140.150">
    <property type="match status" value="1"/>
</dbReference>
<feature type="compositionally biased region" description="Low complexity" evidence="1">
    <location>
        <begin position="364"/>
        <end position="376"/>
    </location>
</feature>
<name>A0A564Z6D4_HYMDI</name>
<reference evidence="3 4" key="1">
    <citation type="submission" date="2019-07" db="EMBL/GenBank/DDBJ databases">
        <authorList>
            <person name="Jastrzebski P J."/>
            <person name="Paukszto L."/>
            <person name="Jastrzebski P J."/>
        </authorList>
    </citation>
    <scope>NUCLEOTIDE SEQUENCE [LARGE SCALE GENOMIC DNA]</scope>
    <source>
        <strain evidence="3 4">WMS-il1</strain>
    </source>
</reference>
<feature type="region of interest" description="Disordered" evidence="1">
    <location>
        <begin position="131"/>
        <end position="150"/>
    </location>
</feature>
<gene>
    <name evidence="3" type="ORF">WMSIL1_LOCUS12900</name>
</gene>
<sequence>NFIVYLISIFNFHLGILTLIGIVLYVGSVSLAFDSISGPLRVEIRYYYSFGTAFRLCIGAFVLSEFSGVFVIHLLLAELRHLQNQHKNKSCYSMMNSVSIDILSPSRIPTATTSVAQISLTENCLDKPNKSGDNLPFLTSNRRQPTKTNHAPVANHVSNALRVKVIPCNRSPVSGTKISVPKINTHSMGSLDHDLNNIDVEEPIRWAPVKQRRIIGPVIGSMNSVQSSSAGRLRRGNAISAFNIRTEEEIPDLMPCHKSARGSKQLLYYSCRECEEMAKMRQQHQRNIESLMNERSSSLLHQRPISDNSSTTNSDSMTPSISVTCSSYSGSEEKLSDKLYYDQSPRRLTSRSPCMRSRTNPTPSTSISQRQISRSTFSGSNKTLQSINPTLRREESNTTSESERRETEISASSGVVCRCPENYSGGGESVMKAIAENPPLSSLNTLIQKPKKRTKPYQQVTSI</sequence>
<feature type="region of interest" description="Disordered" evidence="1">
    <location>
        <begin position="295"/>
        <end position="412"/>
    </location>
</feature>
<keyword evidence="2" id="KW-0472">Membrane</keyword>
<evidence type="ECO:0000256" key="2">
    <source>
        <dbReference type="SAM" id="Phobius"/>
    </source>
</evidence>
<keyword evidence="2" id="KW-0812">Transmembrane</keyword>
<keyword evidence="4" id="KW-1185">Reference proteome</keyword>
<feature type="compositionally biased region" description="Basic and acidic residues" evidence="1">
    <location>
        <begin position="331"/>
        <end position="340"/>
    </location>
</feature>
<accession>A0A564Z6D4</accession>
<dbReference type="Proteomes" id="UP000321570">
    <property type="component" value="Unassembled WGS sequence"/>
</dbReference>
<evidence type="ECO:0000313" key="3">
    <source>
        <dbReference type="EMBL" id="VUZ54982.1"/>
    </source>
</evidence>
<keyword evidence="2" id="KW-1133">Transmembrane helix</keyword>
<organism evidence="3 4">
    <name type="scientific">Hymenolepis diminuta</name>
    <name type="common">Rat tapeworm</name>
    <dbReference type="NCBI Taxonomy" id="6216"/>
    <lineage>
        <taxon>Eukaryota</taxon>
        <taxon>Metazoa</taxon>
        <taxon>Spiralia</taxon>
        <taxon>Lophotrochozoa</taxon>
        <taxon>Platyhelminthes</taxon>
        <taxon>Cestoda</taxon>
        <taxon>Eucestoda</taxon>
        <taxon>Cyclophyllidea</taxon>
        <taxon>Hymenolepididae</taxon>
        <taxon>Hymenolepis</taxon>
    </lineage>
</organism>
<feature type="compositionally biased region" description="Basic and acidic residues" evidence="1">
    <location>
        <begin position="391"/>
        <end position="408"/>
    </location>
</feature>
<feature type="compositionally biased region" description="Polar residues" evidence="1">
    <location>
        <begin position="346"/>
        <end position="363"/>
    </location>
</feature>
<evidence type="ECO:0000313" key="4">
    <source>
        <dbReference type="Proteomes" id="UP000321570"/>
    </source>
</evidence>
<dbReference type="AlphaFoldDB" id="A0A564Z6D4"/>
<feature type="transmembrane region" description="Helical" evidence="2">
    <location>
        <begin position="12"/>
        <end position="33"/>
    </location>
</feature>
<feature type="compositionally biased region" description="Low complexity" evidence="1">
    <location>
        <begin position="306"/>
        <end position="316"/>
    </location>
</feature>
<feature type="non-terminal residue" evidence="3">
    <location>
        <position position="1"/>
    </location>
</feature>
<evidence type="ECO:0000256" key="1">
    <source>
        <dbReference type="SAM" id="MobiDB-lite"/>
    </source>
</evidence>